<gene>
    <name evidence="1" type="primary">orf4b</name>
</gene>
<protein>
    <submittedName>
        <fullName evidence="1">Orf4b</fullName>
    </submittedName>
</protein>
<keyword evidence="2" id="KW-1185">Reference proteome</keyword>
<dbReference type="Proteomes" id="UP000101546">
    <property type="component" value="Segment"/>
</dbReference>
<evidence type="ECO:0000313" key="1">
    <source>
        <dbReference type="EMBL" id="AGX27803.1"/>
    </source>
</evidence>
<proteinExistence type="predicted"/>
<reference evidence="1 2" key="1">
    <citation type="journal article" date="2014" name="J. Virol.">
        <title>Characterization of a novel betacoronavirus related to middle East respiratory syndrome coronavirus in European hedgehogs.</title>
        <authorList>
            <person name="Corman V.M."/>
            <person name="Kallies R."/>
            <person name="Philipps H."/>
            <person name="Gopner G."/>
            <person name="Muller M.A."/>
            <person name="Eckerle I."/>
            <person name="Brunink S."/>
            <person name="Drosten C."/>
            <person name="Drexler J.F."/>
        </authorList>
    </citation>
    <scope>NUCLEOTIDE SEQUENCE [LARGE SCALE GENOMIC DNA]</scope>
    <source>
        <strain evidence="1">ErinaceusCoV/2012-174/GER/2012</strain>
    </source>
</reference>
<dbReference type="OrthoDB" id="20801at10239"/>
<evidence type="ECO:0000313" key="2">
    <source>
        <dbReference type="Proteomes" id="UP000101546"/>
    </source>
</evidence>
<dbReference type="GeneID" id="37627005"/>
<accession>U5LR17</accession>
<dbReference type="EMBL" id="KC545383">
    <property type="protein sequence ID" value="AGX27803.1"/>
    <property type="molecule type" value="Genomic_RNA"/>
</dbReference>
<organism evidence="1 2">
    <name type="scientific">Betacoronavirus Erinaceus/VMC/DEU/2012</name>
    <dbReference type="NCBI Taxonomy" id="1385427"/>
    <lineage>
        <taxon>Viruses</taxon>
        <taxon>Riboviria</taxon>
        <taxon>Orthornavirae</taxon>
        <taxon>Pisuviricota</taxon>
        <taxon>Pisoniviricetes</taxon>
        <taxon>Nidovirales</taxon>
        <taxon>Cornidovirineae</taxon>
        <taxon>Coronaviridae</taxon>
        <taxon>Orthocoronavirinae</taxon>
        <taxon>Betacoronavirus</taxon>
        <taxon>Merbecovirus</taxon>
        <taxon>Betacoronavirus erinacei</taxon>
        <taxon>Hedgehog coronavirus 1</taxon>
    </lineage>
</organism>
<dbReference type="RefSeq" id="YP_009513014.1">
    <property type="nucleotide sequence ID" value="NC_039207.1"/>
</dbReference>
<name>U5LR17_9BETC</name>
<sequence length="223" mass="25832">MMDCSALTQSNEIRNRRYEKRRCSPVRASDLQVATQPTHYLRLTFPPTPQWTIRRGLTMEDVEVWLSNYDTKPVTQYHITLALLVLDKDESIPDITNFANMFRRVRFELKDFNVLGRTLVLNATELVCENPYQYDLSNLQEKVVPCIKQLLSLQRYKLHDSGLPLHLSVSKLHDLEPEYRSHISNVVSYRPTCFVAKPTSVELVTTRAFNGDTPKVVMSVPIY</sequence>